<organism evidence="2 3">
    <name type="scientific">Ferrimonas balearica (strain DSM 9799 / CCM 4581 / KCTC 23876 / PAT)</name>
    <dbReference type="NCBI Taxonomy" id="550540"/>
    <lineage>
        <taxon>Bacteria</taxon>
        <taxon>Pseudomonadati</taxon>
        <taxon>Pseudomonadota</taxon>
        <taxon>Gammaproteobacteria</taxon>
        <taxon>Alteromonadales</taxon>
        <taxon>Ferrimonadaceae</taxon>
        <taxon>Ferrimonas</taxon>
    </lineage>
</organism>
<dbReference type="Proteomes" id="UP000006683">
    <property type="component" value="Chromosome"/>
</dbReference>
<dbReference type="STRING" id="550540.Fbal_3069"/>
<evidence type="ECO:0000313" key="3">
    <source>
        <dbReference type="Proteomes" id="UP000006683"/>
    </source>
</evidence>
<dbReference type="AlphaFoldDB" id="E1SUG2"/>
<dbReference type="SMART" id="SM00894">
    <property type="entry name" value="Excalibur"/>
    <property type="match status" value="1"/>
</dbReference>
<dbReference type="EMBL" id="CP002209">
    <property type="protein sequence ID" value="ADN77269.1"/>
    <property type="molecule type" value="Genomic_DNA"/>
</dbReference>
<dbReference type="HOGENOM" id="CLU_098919_2_0_6"/>
<protein>
    <submittedName>
        <fullName evidence="2">Excalibur domain protein</fullName>
    </submittedName>
</protein>
<evidence type="ECO:0000313" key="2">
    <source>
        <dbReference type="EMBL" id="ADN77269.1"/>
    </source>
</evidence>
<dbReference type="Pfam" id="PF05901">
    <property type="entry name" value="Excalibur"/>
    <property type="match status" value="1"/>
</dbReference>
<proteinExistence type="predicted"/>
<keyword evidence="3" id="KW-1185">Reference proteome</keyword>
<dbReference type="InterPro" id="IPR008613">
    <property type="entry name" value="Excalibur_Ca-bd_domain"/>
</dbReference>
<dbReference type="OrthoDB" id="72963at2"/>
<reference evidence="2 3" key="1">
    <citation type="journal article" date="2010" name="Stand. Genomic Sci.">
        <title>Complete genome sequence of Ferrimonas balearica type strain (PAT).</title>
        <authorList>
            <person name="Nolan M."/>
            <person name="Sikorski J."/>
            <person name="Davenport K."/>
            <person name="Lucas S."/>
            <person name="Glavina Del Rio T."/>
            <person name="Tice H."/>
            <person name="Cheng J."/>
            <person name="Goodwin L."/>
            <person name="Pitluck S."/>
            <person name="Liolios K."/>
            <person name="Ivanova N."/>
            <person name="Mavromatis K."/>
            <person name="Ovchinnikova G."/>
            <person name="Pati A."/>
            <person name="Chen A."/>
            <person name="Palaniappan K."/>
            <person name="Land M."/>
            <person name="Hauser L."/>
            <person name="Chang Y."/>
            <person name="Jeffries C."/>
            <person name="Tapia R."/>
            <person name="Brettin T."/>
            <person name="Detter J."/>
            <person name="Han C."/>
            <person name="Yasawong M."/>
            <person name="Rohde M."/>
            <person name="Tindall B."/>
            <person name="Goker M."/>
            <person name="Woyke T."/>
            <person name="Bristow J."/>
            <person name="Eisen J."/>
            <person name="Markowitz V."/>
            <person name="Hugenholtz P."/>
            <person name="Kyrpides N."/>
            <person name="Klenk H."/>
            <person name="Lapidus A."/>
        </authorList>
    </citation>
    <scope>NUCLEOTIDE SEQUENCE [LARGE SCALE GENOMIC DNA]</scope>
    <source>
        <strain evidence="3">DSM 9799 / CCM 4581 / KCTC 23876 / PAT</strain>
    </source>
</reference>
<feature type="domain" description="Excalibur calcium-binding" evidence="1">
    <location>
        <begin position="55"/>
        <end position="90"/>
    </location>
</feature>
<name>E1SUG2_FERBD</name>
<dbReference type="eggNOG" id="COG1278">
    <property type="taxonomic scope" value="Bacteria"/>
</dbReference>
<accession>E1SUG2</accession>
<dbReference type="KEGG" id="fbl:Fbal_3069"/>
<evidence type="ECO:0000259" key="1">
    <source>
        <dbReference type="SMART" id="SM00894"/>
    </source>
</evidence>
<gene>
    <name evidence="2" type="ordered locus">Fbal_3069</name>
</gene>
<sequence>MNKFTVLLGLGALLFYYQTQTETSDNMVDAEPPAHQVAEIEYEFEPVAPRFRCDGRRYCSEMTSRAEAVFFIQNCPDTRMDGDNDGIPCERDSRW</sequence>